<dbReference type="GO" id="GO:0020037">
    <property type="term" value="F:heme binding"/>
    <property type="evidence" value="ECO:0007669"/>
    <property type="project" value="InterPro"/>
</dbReference>
<dbReference type="Pfam" id="PF00067">
    <property type="entry name" value="p450"/>
    <property type="match status" value="2"/>
</dbReference>
<gene>
    <name evidence="3" type="ORF">JCGZ_27052</name>
</gene>
<dbReference type="Proteomes" id="UP000027138">
    <property type="component" value="Unassembled WGS sequence"/>
</dbReference>
<dbReference type="InterPro" id="IPR017972">
    <property type="entry name" value="Cyt_P450_CS"/>
</dbReference>
<dbReference type="PROSITE" id="PS00086">
    <property type="entry name" value="CYTOCHROME_P450"/>
    <property type="match status" value="1"/>
</dbReference>
<keyword evidence="2" id="KW-0408">Iron</keyword>
<evidence type="ECO:0000256" key="2">
    <source>
        <dbReference type="RuleBase" id="RU000461"/>
    </source>
</evidence>
<keyword evidence="4" id="KW-1185">Reference proteome</keyword>
<evidence type="ECO:0000313" key="4">
    <source>
        <dbReference type="Proteomes" id="UP000027138"/>
    </source>
</evidence>
<dbReference type="InterPro" id="IPR001128">
    <property type="entry name" value="Cyt_P450"/>
</dbReference>
<dbReference type="STRING" id="180498.A0A067L786"/>
<dbReference type="PANTHER" id="PTHR47950">
    <property type="entry name" value="CYTOCHROME P450, FAMILY 76, SUBFAMILY C, POLYPEPTIDE 5-RELATED"/>
    <property type="match status" value="1"/>
</dbReference>
<protein>
    <recommendedName>
        <fullName evidence="5">Cytochrome P450</fullName>
    </recommendedName>
</protein>
<dbReference type="OrthoDB" id="1055148at2759"/>
<keyword evidence="2" id="KW-0503">Monooxygenase</keyword>
<dbReference type="PANTHER" id="PTHR47950:SF15">
    <property type="entry name" value="CYTOCHROME P450"/>
    <property type="match status" value="1"/>
</dbReference>
<accession>A0A067L786</accession>
<evidence type="ECO:0008006" key="5">
    <source>
        <dbReference type="Google" id="ProtNLM"/>
    </source>
</evidence>
<keyword evidence="2" id="KW-0349">Heme</keyword>
<dbReference type="SUPFAM" id="SSF48264">
    <property type="entry name" value="Cytochrome P450"/>
    <property type="match status" value="1"/>
</dbReference>
<keyword evidence="2" id="KW-0479">Metal-binding</keyword>
<evidence type="ECO:0000256" key="1">
    <source>
        <dbReference type="ARBA" id="ARBA00010617"/>
    </source>
</evidence>
<dbReference type="GO" id="GO:0005506">
    <property type="term" value="F:iron ion binding"/>
    <property type="evidence" value="ECO:0007669"/>
    <property type="project" value="InterPro"/>
</dbReference>
<dbReference type="AlphaFoldDB" id="A0A067L786"/>
<sequence length="330" mass="37602">MAKITNLQGHQDGRLSLRLGLVDTVVTQLAKAATELFKNHDARFCDRMVPYVLTSHNYCEGSLAIGRFGPYWRMLRRVCAAELLANKRINETVHIRHKCIDQRIWSIEDNLTAANKGESGKVKVAHYLFLMSFNLIGNLSLSKDLLDSKCKEGYEFFEALDKISVWAGKPNTADFLPFLKWPDPQGLRRNMSRDMGRAKDIVAGFVKERMEEYELGKEKANEDFLDVLLEYEGDGKEWNGKIPYKSIIIIILGQNFDLIPFGSGRRICVGMALAQRVVPFGLPSLVHNFEWDLDKDFTPKTLDMSERIGISLRKLESLNLICKKPPMKSN</sequence>
<comment type="similarity">
    <text evidence="1 2">Belongs to the cytochrome P450 family.</text>
</comment>
<name>A0A067L786_JATCU</name>
<reference evidence="3 4" key="1">
    <citation type="journal article" date="2014" name="PLoS ONE">
        <title>Global Analysis of Gene Expression Profiles in Physic Nut (Jatropha curcas L.) Seedlings Exposed to Salt Stress.</title>
        <authorList>
            <person name="Zhang L."/>
            <person name="Zhang C."/>
            <person name="Wu P."/>
            <person name="Chen Y."/>
            <person name="Li M."/>
            <person name="Jiang H."/>
            <person name="Wu G."/>
        </authorList>
    </citation>
    <scope>NUCLEOTIDE SEQUENCE [LARGE SCALE GENOMIC DNA]</scope>
    <source>
        <strain evidence="4">cv. GZQX0401</strain>
        <tissue evidence="3">Young leaves</tissue>
    </source>
</reference>
<proteinExistence type="inferred from homology"/>
<dbReference type="GO" id="GO:0016705">
    <property type="term" value="F:oxidoreductase activity, acting on paired donors, with incorporation or reduction of molecular oxygen"/>
    <property type="evidence" value="ECO:0007669"/>
    <property type="project" value="InterPro"/>
</dbReference>
<dbReference type="GO" id="GO:0004497">
    <property type="term" value="F:monooxygenase activity"/>
    <property type="evidence" value="ECO:0007669"/>
    <property type="project" value="UniProtKB-KW"/>
</dbReference>
<dbReference type="EMBL" id="KK914281">
    <property type="protein sequence ID" value="KDP43103.1"/>
    <property type="molecule type" value="Genomic_DNA"/>
</dbReference>
<dbReference type="InterPro" id="IPR036396">
    <property type="entry name" value="Cyt_P450_sf"/>
</dbReference>
<evidence type="ECO:0000313" key="3">
    <source>
        <dbReference type="EMBL" id="KDP43103.1"/>
    </source>
</evidence>
<dbReference type="Gene3D" id="1.10.630.10">
    <property type="entry name" value="Cytochrome P450"/>
    <property type="match status" value="2"/>
</dbReference>
<keyword evidence="2" id="KW-0560">Oxidoreductase</keyword>
<organism evidence="3 4">
    <name type="scientific">Jatropha curcas</name>
    <name type="common">Barbados nut</name>
    <dbReference type="NCBI Taxonomy" id="180498"/>
    <lineage>
        <taxon>Eukaryota</taxon>
        <taxon>Viridiplantae</taxon>
        <taxon>Streptophyta</taxon>
        <taxon>Embryophyta</taxon>
        <taxon>Tracheophyta</taxon>
        <taxon>Spermatophyta</taxon>
        <taxon>Magnoliopsida</taxon>
        <taxon>eudicotyledons</taxon>
        <taxon>Gunneridae</taxon>
        <taxon>Pentapetalae</taxon>
        <taxon>rosids</taxon>
        <taxon>fabids</taxon>
        <taxon>Malpighiales</taxon>
        <taxon>Euphorbiaceae</taxon>
        <taxon>Crotonoideae</taxon>
        <taxon>Jatropheae</taxon>
        <taxon>Jatropha</taxon>
    </lineage>
</organism>